<organism evidence="2 3">
    <name type="scientific">Eubacterium aggregans</name>
    <dbReference type="NCBI Taxonomy" id="81409"/>
    <lineage>
        <taxon>Bacteria</taxon>
        <taxon>Bacillati</taxon>
        <taxon>Bacillota</taxon>
        <taxon>Clostridia</taxon>
        <taxon>Eubacteriales</taxon>
        <taxon>Eubacteriaceae</taxon>
        <taxon>Eubacterium</taxon>
    </lineage>
</organism>
<dbReference type="Proteomes" id="UP000199394">
    <property type="component" value="Unassembled WGS sequence"/>
</dbReference>
<reference evidence="2 3" key="1">
    <citation type="submission" date="2016-10" db="EMBL/GenBank/DDBJ databases">
        <authorList>
            <person name="de Groot N.N."/>
        </authorList>
    </citation>
    <scope>NUCLEOTIDE SEQUENCE [LARGE SCALE GENOMIC DNA]</scope>
    <source>
        <strain evidence="2 3">SR12</strain>
    </source>
</reference>
<accession>A0A1H3Y0I2</accession>
<dbReference type="EMBL" id="FNRK01000003">
    <property type="protein sequence ID" value="SEA05199.1"/>
    <property type="molecule type" value="Genomic_DNA"/>
</dbReference>
<sequence length="157" mass="18421">MKSYISTCEITTLVSLAHLLENIDEILKKDISKEEKTDLKYLRTYTKRYIHHAKERIDKKSDDRLKVKVKNYVPKLEPVRKYGDPVFNLAQDDFYDLVEEVMAIKCCDCPGVLGCRTREVLHDNFIPILTVTDESNPCEYMYKFTDLKEIADDCKKM</sequence>
<proteinExistence type="predicted"/>
<feature type="domain" description="DUF5651" evidence="1">
    <location>
        <begin position="90"/>
        <end position="142"/>
    </location>
</feature>
<evidence type="ECO:0000313" key="2">
    <source>
        <dbReference type="EMBL" id="SEA05199.1"/>
    </source>
</evidence>
<evidence type="ECO:0000313" key="3">
    <source>
        <dbReference type="Proteomes" id="UP000199394"/>
    </source>
</evidence>
<keyword evidence="3" id="KW-1185">Reference proteome</keyword>
<gene>
    <name evidence="2" type="ORF">SAMN04515656_10315</name>
</gene>
<evidence type="ECO:0000259" key="1">
    <source>
        <dbReference type="Pfam" id="PF18892"/>
    </source>
</evidence>
<dbReference type="Pfam" id="PF18892">
    <property type="entry name" value="DUF5651"/>
    <property type="match status" value="1"/>
</dbReference>
<dbReference type="InterPro" id="IPR043711">
    <property type="entry name" value="DUF5651"/>
</dbReference>
<name>A0A1H3Y0I2_9FIRM</name>
<dbReference type="AlphaFoldDB" id="A0A1H3Y0I2"/>
<protein>
    <recommendedName>
        <fullName evidence="1">DUF5651 domain-containing protein</fullName>
    </recommendedName>
</protein>
<dbReference type="STRING" id="81409.SAMN04515656_10315"/>